<gene>
    <name evidence="1" type="ORF">HMPREF3226_02302</name>
</gene>
<dbReference type="Proteomes" id="UP000070533">
    <property type="component" value="Unassembled WGS sequence"/>
</dbReference>
<sequence>MFEGIMVEKKMTTSTAAKKATQQKTVSKKTTTSVDLSPENIGFKAGDVYNALAAAEKALSVNEIAKTAKISTEEAYLGIGWLSKEGKVKGEANKIELA</sequence>
<comment type="caution">
    <text evidence="1">The sequence shown here is derived from an EMBL/GenBank/DDBJ whole genome shotgun (WGS) entry which is preliminary data.</text>
</comment>
<accession>A0A133PWJ6</accession>
<dbReference type="Pfam" id="PF10771">
    <property type="entry name" value="DUF2582"/>
    <property type="match status" value="1"/>
</dbReference>
<reference evidence="2" key="1">
    <citation type="submission" date="2016-01" db="EMBL/GenBank/DDBJ databases">
        <authorList>
            <person name="Mitreva M."/>
            <person name="Pepin K.H."/>
            <person name="Mihindukulasuriya K.A."/>
            <person name="Fulton R."/>
            <person name="Fronick C."/>
            <person name="O'Laughlin M."/>
            <person name="Miner T."/>
            <person name="Herter B."/>
            <person name="Rosa B.A."/>
            <person name="Cordes M."/>
            <person name="Tomlinson C."/>
            <person name="Wollam A."/>
            <person name="Palsikar V.B."/>
            <person name="Mardis E.R."/>
            <person name="Wilson R.K."/>
        </authorList>
    </citation>
    <scope>NUCLEOTIDE SEQUENCE [LARGE SCALE GENOMIC DNA]</scope>
    <source>
        <strain evidence="2">MJR7716</strain>
    </source>
</reference>
<organism evidence="1 2">
    <name type="scientific">Prevotella corporis</name>
    <dbReference type="NCBI Taxonomy" id="28128"/>
    <lineage>
        <taxon>Bacteria</taxon>
        <taxon>Pseudomonadati</taxon>
        <taxon>Bacteroidota</taxon>
        <taxon>Bacteroidia</taxon>
        <taxon>Bacteroidales</taxon>
        <taxon>Prevotellaceae</taxon>
        <taxon>Prevotella</taxon>
    </lineage>
</organism>
<dbReference type="InterPro" id="IPR036388">
    <property type="entry name" value="WH-like_DNA-bd_sf"/>
</dbReference>
<dbReference type="InterPro" id="IPR019707">
    <property type="entry name" value="DUF2582"/>
</dbReference>
<dbReference type="EMBL" id="LRQG01000215">
    <property type="protein sequence ID" value="KXA33808.1"/>
    <property type="molecule type" value="Genomic_DNA"/>
</dbReference>
<evidence type="ECO:0000313" key="1">
    <source>
        <dbReference type="EMBL" id="KXA33808.1"/>
    </source>
</evidence>
<name>A0A133PWJ6_9BACT</name>
<keyword evidence="2" id="KW-1185">Reference proteome</keyword>
<dbReference type="PATRIC" id="fig|28128.5.peg.2373"/>
<dbReference type="AlphaFoldDB" id="A0A133PWJ6"/>
<proteinExistence type="predicted"/>
<dbReference type="eggNOG" id="ENOG50341G3">
    <property type="taxonomic scope" value="Bacteria"/>
</dbReference>
<evidence type="ECO:0000313" key="2">
    <source>
        <dbReference type="Proteomes" id="UP000070533"/>
    </source>
</evidence>
<protein>
    <submittedName>
        <fullName evidence="1">Uncharacterized protein</fullName>
    </submittedName>
</protein>
<dbReference type="Gene3D" id="1.10.10.10">
    <property type="entry name" value="Winged helix-like DNA-binding domain superfamily/Winged helix DNA-binding domain"/>
    <property type="match status" value="1"/>
</dbReference>